<dbReference type="EMBL" id="JEMU01000004">
    <property type="protein sequence ID" value="KAJ04018.1"/>
    <property type="molecule type" value="Genomic_DNA"/>
</dbReference>
<reference evidence="1 2" key="1">
    <citation type="journal article" date="2014" name="Genome Announc.">
        <title>Draft Genome Sequences of Two Isolates of the Roseobacter Group, Sulfitobacter sp. Strains 3SOLIMAR09 and 1FIGIMAR09, from Harbors of Mallorca Island (Mediterranean Sea).</title>
        <authorList>
            <person name="Mas-Llado M."/>
            <person name="Pina-Villalonga J.M."/>
            <person name="Brunet-Galmes I."/>
            <person name="Nogales B."/>
            <person name="Bosch R."/>
        </authorList>
    </citation>
    <scope>NUCLEOTIDE SEQUENCE [LARGE SCALE GENOMIC DNA]</scope>
    <source>
        <strain evidence="1 2">1FIGIMAR09</strain>
    </source>
</reference>
<name>A0A061SVW2_9RHOB</name>
<dbReference type="Gene3D" id="3.40.50.150">
    <property type="entry name" value="Vaccinia Virus protein VP39"/>
    <property type="match status" value="1"/>
</dbReference>
<evidence type="ECO:0000313" key="2">
    <source>
        <dbReference type="Proteomes" id="UP000027337"/>
    </source>
</evidence>
<protein>
    <recommendedName>
        <fullName evidence="3">Methyltransferase family protein</fullName>
    </recommendedName>
</protein>
<evidence type="ECO:0008006" key="3">
    <source>
        <dbReference type="Google" id="ProtNLM"/>
    </source>
</evidence>
<proteinExistence type="predicted"/>
<dbReference type="Proteomes" id="UP000027337">
    <property type="component" value="Unassembled WGS sequence"/>
</dbReference>
<keyword evidence="2" id="KW-1185">Reference proteome</keyword>
<gene>
    <name evidence="1" type="ORF">PM02_06525</name>
</gene>
<organism evidence="1 2">
    <name type="scientific">Sulfitobacter mediterraneus</name>
    <dbReference type="NCBI Taxonomy" id="83219"/>
    <lineage>
        <taxon>Bacteria</taxon>
        <taxon>Pseudomonadati</taxon>
        <taxon>Pseudomonadota</taxon>
        <taxon>Alphaproteobacteria</taxon>
        <taxon>Rhodobacterales</taxon>
        <taxon>Roseobacteraceae</taxon>
        <taxon>Sulfitobacter</taxon>
    </lineage>
</organism>
<comment type="caution">
    <text evidence="1">The sequence shown here is derived from an EMBL/GenBank/DDBJ whole genome shotgun (WGS) entry which is preliminary data.</text>
</comment>
<evidence type="ECO:0000313" key="1">
    <source>
        <dbReference type="EMBL" id="KAJ04018.1"/>
    </source>
</evidence>
<dbReference type="Pfam" id="PF13578">
    <property type="entry name" value="Methyltransf_24"/>
    <property type="match status" value="1"/>
</dbReference>
<dbReference type="SUPFAM" id="SSF53335">
    <property type="entry name" value="S-adenosyl-L-methionine-dependent methyltransferases"/>
    <property type="match status" value="1"/>
</dbReference>
<dbReference type="eggNOG" id="COG4122">
    <property type="taxonomic scope" value="Bacteria"/>
</dbReference>
<dbReference type="RefSeq" id="WP_051584064.1">
    <property type="nucleotide sequence ID" value="NZ_JEMU01000004.1"/>
</dbReference>
<sequence length="252" mass="28251">MARVDLVNAYLKEGILEVGGWCVPQLWQTLWPLYQEVGDGPVAEIGVFEGKFLIGLCKTFGTSKKNMATAIDVFDMQQFNLDGAGVGNLEKLQHNLRRQGIQKNHVHYVTADSLALRAPDLAEFLGRTGPAHFFSVDGCHEVVHTVNDIEFAMYVTAPNGIIAVDDYTNANWPGVQEAVARMYLMGNYSFVPLVVTANKLLLCSYSFHDRYLKAVHSYIKTNHPKTQMKKVKRFGFDTLTVMPNHAVWEDLV</sequence>
<dbReference type="InterPro" id="IPR029063">
    <property type="entry name" value="SAM-dependent_MTases_sf"/>
</dbReference>
<dbReference type="AlphaFoldDB" id="A0A061SVW2"/>
<accession>A0A061SVW2</accession>
<dbReference type="STRING" id="83219.PM02_06525"/>